<evidence type="ECO:0000313" key="2">
    <source>
        <dbReference type="Proteomes" id="UP000001064"/>
    </source>
</evidence>
<dbReference type="InParanoid" id="F0ZDS3"/>
<accession>F0ZDS3</accession>
<protein>
    <submittedName>
        <fullName evidence="1">Uncharacterized protein</fullName>
    </submittedName>
</protein>
<dbReference type="PANTHER" id="PTHR31550">
    <property type="entry name" value="ANKYRIN REPEAT PROTEIN-RELATED-RELATED"/>
    <property type="match status" value="1"/>
</dbReference>
<dbReference type="GeneID" id="10503153"/>
<sequence>MDSDNSMDSDTKNEIVFWKVFRNKYLFSTILKLLSLDYVGKNGIPNHSVNYLIVNNYINILKHKILNNHYLSFDDHSFKQLLKLFKCNRNSNNQKEIEEIFQCFFQRYQYYFFYSYKYYILYIIQYNNVIALKVFYQIFLNGTNDQRVVGYINRYIFDQSIRLYSHRCASWALSAIKEQMEIGNWVTGGISNEAFQQDQFSDESTLPLHLKLVLKSFDWTKGFSFHLNKNEIWDLVISSLHYPFDGVGYINYSIKTKNKIYKLVSFFMKNKDIKLKLSDSNKYLGSIEAWKQNLSDLFRGRPFNEIYNIQQFININKLSVILEYRINPEFLTLDQLNEIENEIVSSNRGKEKVICANPGDEGVRRLVMMYLGISNFSTLNIIDMDCYIKYEFDGDVEKTNYSLLDTLLHCKIQLFYKRFESYSKYNISNSKLITSFQDVFDSTYFHNHMDYILKYQHQNEGKSNFDGSCRKKDPLKKESVMFKYCNHLTFEERCQFIKAMVNYLSNDGTPGMFRVDFYYIILNCVILDEDLDLIKFSIKFISPLLETKPQSKLHGMDNLFKYIGSPESLDILYPYIKNDKKCDPSIWCFKGRVDLLKKYEQLLTKTRYPIKITTDSDITNTAEFEFYLIGYSYSLSKPDIYDISGIENTTKKIFSKTIFTVSSKESFKRIMYISEISGLHLPPLAFVDLFKINRSTIEYFEWYLQRINFNYENKQFHSEPIKTVLYHTGQWESLFKIYENFGDFLKNSHQWLSIAAKNRSLEILKMIIQYFGDEIKTMVCRNYNQSGPTISNLEKYILKFLKYSLDSIKYLNQYHPEILESLNLEKIVLKALINNQYDYAFYLYKNYLKFNFSVPHKTDNYINNSTITFFNNITK</sequence>
<proteinExistence type="predicted"/>
<name>F0ZDS3_DICPU</name>
<evidence type="ECO:0000313" key="1">
    <source>
        <dbReference type="EMBL" id="EGC37897.1"/>
    </source>
</evidence>
<organism evidence="1 2">
    <name type="scientific">Dictyostelium purpureum</name>
    <name type="common">Slime mold</name>
    <dbReference type="NCBI Taxonomy" id="5786"/>
    <lineage>
        <taxon>Eukaryota</taxon>
        <taxon>Amoebozoa</taxon>
        <taxon>Evosea</taxon>
        <taxon>Eumycetozoa</taxon>
        <taxon>Dictyostelia</taxon>
        <taxon>Dictyosteliales</taxon>
        <taxon>Dictyosteliaceae</taxon>
        <taxon>Dictyostelium</taxon>
    </lineage>
</organism>
<dbReference type="Proteomes" id="UP000001064">
    <property type="component" value="Unassembled WGS sequence"/>
</dbReference>
<dbReference type="AlphaFoldDB" id="F0ZDS3"/>
<gene>
    <name evidence="1" type="ORF">DICPUDRAFT_97088</name>
</gene>
<dbReference type="VEuPathDB" id="AmoebaDB:DICPUDRAFT_97088"/>
<dbReference type="PANTHER" id="PTHR31550:SF2">
    <property type="entry name" value="ANKYRIN REPEAT PROTEIN-RELATED"/>
    <property type="match status" value="1"/>
</dbReference>
<reference evidence="2" key="1">
    <citation type="journal article" date="2011" name="Genome Biol.">
        <title>Comparative genomics of the social amoebae Dictyostelium discoideum and Dictyostelium purpureum.</title>
        <authorList>
            <consortium name="US DOE Joint Genome Institute (JGI-PGF)"/>
            <person name="Sucgang R."/>
            <person name="Kuo A."/>
            <person name="Tian X."/>
            <person name="Salerno W."/>
            <person name="Parikh A."/>
            <person name="Feasley C.L."/>
            <person name="Dalin E."/>
            <person name="Tu H."/>
            <person name="Huang E."/>
            <person name="Barry K."/>
            <person name="Lindquist E."/>
            <person name="Shapiro H."/>
            <person name="Bruce D."/>
            <person name="Schmutz J."/>
            <person name="Salamov A."/>
            <person name="Fey P."/>
            <person name="Gaudet P."/>
            <person name="Anjard C."/>
            <person name="Babu M.M."/>
            <person name="Basu S."/>
            <person name="Bushmanova Y."/>
            <person name="van der Wel H."/>
            <person name="Katoh-Kurasawa M."/>
            <person name="Dinh C."/>
            <person name="Coutinho P.M."/>
            <person name="Saito T."/>
            <person name="Elias M."/>
            <person name="Schaap P."/>
            <person name="Kay R.R."/>
            <person name="Henrissat B."/>
            <person name="Eichinger L."/>
            <person name="Rivero F."/>
            <person name="Putnam N.H."/>
            <person name="West C.M."/>
            <person name="Loomis W.F."/>
            <person name="Chisholm R.L."/>
            <person name="Shaulsky G."/>
            <person name="Strassmann J.E."/>
            <person name="Queller D.C."/>
            <person name="Kuspa A."/>
            <person name="Grigoriev I.V."/>
        </authorList>
    </citation>
    <scope>NUCLEOTIDE SEQUENCE [LARGE SCALE GENOMIC DNA]</scope>
    <source>
        <strain evidence="2">QSDP1</strain>
    </source>
</reference>
<dbReference type="RefSeq" id="XP_003285557.1">
    <property type="nucleotide sequence ID" value="XM_003285509.1"/>
</dbReference>
<dbReference type="KEGG" id="dpp:DICPUDRAFT_97088"/>
<dbReference type="EMBL" id="GL870988">
    <property type="protein sequence ID" value="EGC37897.1"/>
    <property type="molecule type" value="Genomic_DNA"/>
</dbReference>
<keyword evidence="2" id="KW-1185">Reference proteome</keyword>